<dbReference type="InterPro" id="IPR013424">
    <property type="entry name" value="Ice-binding_C"/>
</dbReference>
<dbReference type="Proteomes" id="UP000561045">
    <property type="component" value="Unassembled WGS sequence"/>
</dbReference>
<accession>A0A840BIM6</accession>
<keyword evidence="4" id="KW-1185">Reference proteome</keyword>
<organism evidence="3 4">
    <name type="scientific">Niveibacterium umoris</name>
    <dbReference type="NCBI Taxonomy" id="1193620"/>
    <lineage>
        <taxon>Bacteria</taxon>
        <taxon>Pseudomonadati</taxon>
        <taxon>Pseudomonadota</taxon>
        <taxon>Betaproteobacteria</taxon>
        <taxon>Rhodocyclales</taxon>
        <taxon>Rhodocyclaceae</taxon>
        <taxon>Niveibacterium</taxon>
    </lineage>
</organism>
<proteinExistence type="predicted"/>
<gene>
    <name evidence="3" type="ORF">GGR36_002383</name>
</gene>
<feature type="domain" description="Ice-binding protein C-terminal" evidence="2">
    <location>
        <begin position="173"/>
        <end position="198"/>
    </location>
</feature>
<dbReference type="Pfam" id="PF07589">
    <property type="entry name" value="PEP-CTERM"/>
    <property type="match status" value="1"/>
</dbReference>
<evidence type="ECO:0000313" key="3">
    <source>
        <dbReference type="EMBL" id="MBB4013075.1"/>
    </source>
</evidence>
<evidence type="ECO:0000256" key="1">
    <source>
        <dbReference type="SAM" id="SignalP"/>
    </source>
</evidence>
<keyword evidence="1" id="KW-0732">Signal</keyword>
<dbReference type="RefSeq" id="WP_183634828.1">
    <property type="nucleotide sequence ID" value="NZ_BAABLE010000017.1"/>
</dbReference>
<feature type="chain" id="PRO_5033060321" description="Ice-binding protein C-terminal domain-containing protein" evidence="1">
    <location>
        <begin position="23"/>
        <end position="206"/>
    </location>
</feature>
<evidence type="ECO:0000313" key="4">
    <source>
        <dbReference type="Proteomes" id="UP000561045"/>
    </source>
</evidence>
<reference evidence="3 4" key="1">
    <citation type="submission" date="2020-08" db="EMBL/GenBank/DDBJ databases">
        <title>Genomic Encyclopedia of Type Strains, Phase IV (KMG-IV): sequencing the most valuable type-strain genomes for metagenomic binning, comparative biology and taxonomic classification.</title>
        <authorList>
            <person name="Goeker M."/>
        </authorList>
    </citation>
    <scope>NUCLEOTIDE SEQUENCE [LARGE SCALE GENOMIC DNA]</scope>
    <source>
        <strain evidence="3 4">DSM 106739</strain>
    </source>
</reference>
<feature type="signal peptide" evidence="1">
    <location>
        <begin position="1"/>
        <end position="22"/>
    </location>
</feature>
<dbReference type="EMBL" id="JACIET010000001">
    <property type="protein sequence ID" value="MBB4013075.1"/>
    <property type="molecule type" value="Genomic_DNA"/>
</dbReference>
<evidence type="ECO:0000259" key="2">
    <source>
        <dbReference type="Pfam" id="PF07589"/>
    </source>
</evidence>
<sequence length="206" mass="22081">MPLLRLLAIATIAIAFTNSAVADMTHIAVSPTTALRQADGSYVLGGLSLAPGQWRIQEAPSGPSACCDGYRLVSDANYQTATLTLRDKDLSLSSFEAVVQFNDEPNRINDIWGWVNAYSAGSLVSSSYFFGHYWSQPTDRQTVAATLPSPADRIEFVTRTNLAYTAFSYSVSAVPEPSTAVLLSFGVAVLGLFSGGRRLRYGAANV</sequence>
<protein>
    <recommendedName>
        <fullName evidence="2">Ice-binding protein C-terminal domain-containing protein</fullName>
    </recommendedName>
</protein>
<comment type="caution">
    <text evidence="3">The sequence shown here is derived from an EMBL/GenBank/DDBJ whole genome shotgun (WGS) entry which is preliminary data.</text>
</comment>
<dbReference type="AlphaFoldDB" id="A0A840BIM6"/>
<dbReference type="NCBIfam" id="TIGR02595">
    <property type="entry name" value="PEP_CTERM"/>
    <property type="match status" value="1"/>
</dbReference>
<name>A0A840BIM6_9RHOO</name>